<evidence type="ECO:0000256" key="9">
    <source>
        <dbReference type="ARBA" id="ARBA00055534"/>
    </source>
</evidence>
<evidence type="ECO:0000256" key="8">
    <source>
        <dbReference type="ARBA" id="ARBA00023240"/>
    </source>
</evidence>
<keyword evidence="3" id="KW-0800">Toxin</keyword>
<dbReference type="Pfam" id="PF00089">
    <property type="entry name" value="Trypsin"/>
    <property type="match status" value="1"/>
</dbReference>
<organism evidence="14 15">
    <name type="scientific">Parnassius mnemosyne</name>
    <name type="common">clouded apollo</name>
    <dbReference type="NCBI Taxonomy" id="213953"/>
    <lineage>
        <taxon>Eukaryota</taxon>
        <taxon>Metazoa</taxon>
        <taxon>Ecdysozoa</taxon>
        <taxon>Arthropoda</taxon>
        <taxon>Hexapoda</taxon>
        <taxon>Insecta</taxon>
        <taxon>Pterygota</taxon>
        <taxon>Neoptera</taxon>
        <taxon>Endopterygota</taxon>
        <taxon>Lepidoptera</taxon>
        <taxon>Glossata</taxon>
        <taxon>Ditrysia</taxon>
        <taxon>Papilionoidea</taxon>
        <taxon>Papilionidae</taxon>
        <taxon>Parnassiinae</taxon>
        <taxon>Parnassini</taxon>
        <taxon>Parnassius</taxon>
        <taxon>Driopa</taxon>
    </lineage>
</organism>
<comment type="caution">
    <text evidence="14">The sequence shown here is derived from an EMBL/GenBank/DDBJ whole genome shotgun (WGS) entry which is preliminary data.</text>
</comment>
<evidence type="ECO:0000256" key="2">
    <source>
        <dbReference type="ARBA" id="ARBA00007664"/>
    </source>
</evidence>
<dbReference type="InterPro" id="IPR018114">
    <property type="entry name" value="TRYPSIN_HIS"/>
</dbReference>
<evidence type="ECO:0000313" key="15">
    <source>
        <dbReference type="Proteomes" id="UP001314205"/>
    </source>
</evidence>
<keyword evidence="12" id="KW-0732">Signal</keyword>
<dbReference type="GO" id="GO:0090729">
    <property type="term" value="F:toxin activity"/>
    <property type="evidence" value="ECO:0007669"/>
    <property type="project" value="UniProtKB-KW"/>
</dbReference>
<dbReference type="InterPro" id="IPR050430">
    <property type="entry name" value="Peptidase_S1"/>
</dbReference>
<dbReference type="PROSITE" id="PS00135">
    <property type="entry name" value="TRYPSIN_SER"/>
    <property type="match status" value="1"/>
</dbReference>
<evidence type="ECO:0000259" key="13">
    <source>
        <dbReference type="PROSITE" id="PS50240"/>
    </source>
</evidence>
<dbReference type="InterPro" id="IPR001314">
    <property type="entry name" value="Peptidase_S1A"/>
</dbReference>
<dbReference type="GO" id="GO:0004252">
    <property type="term" value="F:serine-type endopeptidase activity"/>
    <property type="evidence" value="ECO:0007669"/>
    <property type="project" value="InterPro"/>
</dbReference>
<accession>A0AAV1KKR5</accession>
<reference evidence="14 15" key="1">
    <citation type="submission" date="2023-11" db="EMBL/GenBank/DDBJ databases">
        <authorList>
            <person name="Hedman E."/>
            <person name="Englund M."/>
            <person name="Stromberg M."/>
            <person name="Nyberg Akerstrom W."/>
            <person name="Nylinder S."/>
            <person name="Jareborg N."/>
            <person name="Kallberg Y."/>
            <person name="Kronander E."/>
        </authorList>
    </citation>
    <scope>NUCLEOTIDE SEQUENCE [LARGE SCALE GENOMIC DNA]</scope>
</reference>
<dbReference type="InterPro" id="IPR043504">
    <property type="entry name" value="Peptidase_S1_PA_chymotrypsin"/>
</dbReference>
<dbReference type="PANTHER" id="PTHR24276:SF91">
    <property type="entry name" value="AT26814P-RELATED"/>
    <property type="match status" value="1"/>
</dbReference>
<dbReference type="GO" id="GO:0005576">
    <property type="term" value="C:extracellular region"/>
    <property type="evidence" value="ECO:0007669"/>
    <property type="project" value="UniProtKB-SubCell"/>
</dbReference>
<evidence type="ECO:0000256" key="5">
    <source>
        <dbReference type="ARBA" id="ARBA00022801"/>
    </source>
</evidence>
<evidence type="ECO:0000256" key="3">
    <source>
        <dbReference type="ARBA" id="ARBA00022656"/>
    </source>
</evidence>
<evidence type="ECO:0000256" key="4">
    <source>
        <dbReference type="ARBA" id="ARBA00022670"/>
    </source>
</evidence>
<keyword evidence="5 11" id="KW-0378">Hydrolase</keyword>
<keyword evidence="10" id="KW-1205">Fibrinolytic toxin</keyword>
<dbReference type="PROSITE" id="PS00134">
    <property type="entry name" value="TRYPSIN_HIS"/>
    <property type="match status" value="1"/>
</dbReference>
<keyword evidence="15" id="KW-1185">Reference proteome</keyword>
<dbReference type="SMART" id="SM00020">
    <property type="entry name" value="Tryp_SPc"/>
    <property type="match status" value="1"/>
</dbReference>
<keyword evidence="4 11" id="KW-0645">Protease</keyword>
<feature type="signal peptide" evidence="12">
    <location>
        <begin position="1"/>
        <end position="19"/>
    </location>
</feature>
<dbReference type="PROSITE" id="PS50240">
    <property type="entry name" value="TRYPSIN_DOM"/>
    <property type="match status" value="1"/>
</dbReference>
<comment type="function">
    <text evidence="9">Fibrinolytic activity; shows preferential cleavage of Arg-Gly bonds in all three fibrinogen chains. Contact with the caterpillars causes severe bleeding, due the anticoagulant effect of the protein.</text>
</comment>
<dbReference type="PANTHER" id="PTHR24276">
    <property type="entry name" value="POLYSERASE-RELATED"/>
    <property type="match status" value="1"/>
</dbReference>
<dbReference type="InterPro" id="IPR001254">
    <property type="entry name" value="Trypsin_dom"/>
</dbReference>
<gene>
    <name evidence="14" type="ORF">PARMNEM_LOCUS4226</name>
</gene>
<dbReference type="Gene3D" id="2.40.10.10">
    <property type="entry name" value="Trypsin-like serine proteases"/>
    <property type="match status" value="1"/>
</dbReference>
<sequence length="295" mass="31053">MKVFIATVVFTLAFVATYAEIATIEDITAYDYHRRIGIPEAARIKKLEDEAIKSGDLQSRIVGGSITDISQVPYQAGLVITMLWVLTSVCGGSLISPTRVVTAAHCYTDGSLTAQSFTVVLGSNFIFSGGVRQTTTNFAVHPNWNPSTAANDIAVLRINAVSSSNVIQPIALPSGNELSNNFLGQTALASGFGKTSDNGNIGSNQRLSSVNLPILADAECSRVYSSWYHNTNICTSGAGGRGTCQGDSGGPLAVNSGGRRVLVGVTSFGHRDGCSVGYPAAYARVTSYVSWIKAQ</sequence>
<evidence type="ECO:0000256" key="11">
    <source>
        <dbReference type="RuleBase" id="RU363034"/>
    </source>
</evidence>
<dbReference type="InterPro" id="IPR009003">
    <property type="entry name" value="Peptidase_S1_PA"/>
</dbReference>
<dbReference type="FunFam" id="2.40.10.10:FF:000068">
    <property type="entry name" value="transmembrane protease serine 2"/>
    <property type="match status" value="1"/>
</dbReference>
<dbReference type="PRINTS" id="PR00722">
    <property type="entry name" value="CHYMOTRYPSIN"/>
</dbReference>
<name>A0AAV1KKR5_9NEOP</name>
<dbReference type="EMBL" id="CAVLGL010000046">
    <property type="protein sequence ID" value="CAK1582732.1"/>
    <property type="molecule type" value="Genomic_DNA"/>
</dbReference>
<feature type="chain" id="PRO_5044021650" description="Peptidase S1 domain-containing protein" evidence="12">
    <location>
        <begin position="20"/>
        <end position="295"/>
    </location>
</feature>
<evidence type="ECO:0000256" key="12">
    <source>
        <dbReference type="SAM" id="SignalP"/>
    </source>
</evidence>
<evidence type="ECO:0000256" key="10">
    <source>
        <dbReference type="ARBA" id="ARBA00084094"/>
    </source>
</evidence>
<dbReference type="SUPFAM" id="SSF50494">
    <property type="entry name" value="Trypsin-like serine proteases"/>
    <property type="match status" value="1"/>
</dbReference>
<evidence type="ECO:0000256" key="1">
    <source>
        <dbReference type="ARBA" id="ARBA00004239"/>
    </source>
</evidence>
<dbReference type="GO" id="GO:0006508">
    <property type="term" value="P:proteolysis"/>
    <property type="evidence" value="ECO:0007669"/>
    <property type="project" value="UniProtKB-KW"/>
</dbReference>
<evidence type="ECO:0000313" key="14">
    <source>
        <dbReference type="EMBL" id="CAK1582732.1"/>
    </source>
</evidence>
<dbReference type="InterPro" id="IPR033116">
    <property type="entry name" value="TRYPSIN_SER"/>
</dbReference>
<evidence type="ECO:0000256" key="6">
    <source>
        <dbReference type="ARBA" id="ARBA00022825"/>
    </source>
</evidence>
<proteinExistence type="inferred from homology"/>
<feature type="domain" description="Peptidase S1" evidence="13">
    <location>
        <begin position="61"/>
        <end position="295"/>
    </location>
</feature>
<dbReference type="Proteomes" id="UP001314205">
    <property type="component" value="Unassembled WGS sequence"/>
</dbReference>
<protein>
    <recommendedName>
        <fullName evidence="13">Peptidase S1 domain-containing protein</fullName>
    </recommendedName>
</protein>
<keyword evidence="7" id="KW-1015">Disulfide bond</keyword>
<keyword evidence="6 11" id="KW-0720">Serine protease</keyword>
<comment type="similarity">
    <text evidence="2">Belongs to the peptidase S1 family.</text>
</comment>
<comment type="subcellular location">
    <subcellularLocation>
        <location evidence="1">Secreted</location>
        <location evidence="1">Extracellular space</location>
    </subcellularLocation>
</comment>
<keyword evidence="8" id="KW-1199">Hemostasis impairing toxin</keyword>
<dbReference type="AlphaFoldDB" id="A0AAV1KKR5"/>
<evidence type="ECO:0000256" key="7">
    <source>
        <dbReference type="ARBA" id="ARBA00023157"/>
    </source>
</evidence>
<dbReference type="CDD" id="cd00190">
    <property type="entry name" value="Tryp_SPc"/>
    <property type="match status" value="1"/>
</dbReference>